<feature type="region of interest" description="Disordered" evidence="9">
    <location>
        <begin position="1"/>
        <end position="23"/>
    </location>
</feature>
<evidence type="ECO:0000256" key="3">
    <source>
        <dbReference type="ARBA" id="ARBA00022723"/>
    </source>
</evidence>
<evidence type="ECO:0000256" key="5">
    <source>
        <dbReference type="ARBA" id="ARBA00022833"/>
    </source>
</evidence>
<feature type="domain" description="RING-type" evidence="11">
    <location>
        <begin position="282"/>
        <end position="356"/>
    </location>
</feature>
<keyword evidence="7 10" id="KW-0472">Membrane</keyword>
<feature type="transmembrane region" description="Helical" evidence="10">
    <location>
        <begin position="162"/>
        <end position="186"/>
    </location>
</feature>
<keyword evidence="6 10" id="KW-1133">Transmembrane helix</keyword>
<feature type="transmembrane region" description="Helical" evidence="10">
    <location>
        <begin position="129"/>
        <end position="150"/>
    </location>
</feature>
<dbReference type="GO" id="GO:0061630">
    <property type="term" value="F:ubiquitin protein ligase activity"/>
    <property type="evidence" value="ECO:0007669"/>
    <property type="project" value="TreeGrafter"/>
</dbReference>
<dbReference type="GO" id="GO:0036503">
    <property type="term" value="P:ERAD pathway"/>
    <property type="evidence" value="ECO:0007669"/>
    <property type="project" value="TreeGrafter"/>
</dbReference>
<feature type="transmembrane region" description="Helical" evidence="10">
    <location>
        <begin position="206"/>
        <end position="224"/>
    </location>
</feature>
<dbReference type="PROSITE" id="PS50089">
    <property type="entry name" value="ZF_RING_2"/>
    <property type="match status" value="1"/>
</dbReference>
<evidence type="ECO:0000259" key="11">
    <source>
        <dbReference type="PROSITE" id="PS50089"/>
    </source>
</evidence>
<evidence type="ECO:0000313" key="12">
    <source>
        <dbReference type="EMBL" id="CAD8240080.1"/>
    </source>
</evidence>
<keyword evidence="5" id="KW-0862">Zinc</keyword>
<evidence type="ECO:0000256" key="7">
    <source>
        <dbReference type="ARBA" id="ARBA00023136"/>
    </source>
</evidence>
<reference evidence="12" key="1">
    <citation type="submission" date="2021-01" db="EMBL/GenBank/DDBJ databases">
        <authorList>
            <person name="Corre E."/>
            <person name="Pelletier E."/>
            <person name="Niang G."/>
            <person name="Scheremetjew M."/>
            <person name="Finn R."/>
            <person name="Kale V."/>
            <person name="Holt S."/>
            <person name="Cochrane G."/>
            <person name="Meng A."/>
            <person name="Brown T."/>
            <person name="Cohen L."/>
        </authorList>
    </citation>
    <scope>NUCLEOTIDE SEQUENCE</scope>
    <source>
        <strain evidence="12">CCMP1413</strain>
    </source>
</reference>
<dbReference type="SMART" id="SM00184">
    <property type="entry name" value="RING"/>
    <property type="match status" value="1"/>
</dbReference>
<dbReference type="GO" id="GO:0005789">
    <property type="term" value="C:endoplasmic reticulum membrane"/>
    <property type="evidence" value="ECO:0007669"/>
    <property type="project" value="TreeGrafter"/>
</dbReference>
<name>A0A7R9TMR7_9VIRI</name>
<feature type="transmembrane region" description="Helical" evidence="10">
    <location>
        <begin position="76"/>
        <end position="99"/>
    </location>
</feature>
<evidence type="ECO:0000256" key="9">
    <source>
        <dbReference type="SAM" id="MobiDB-lite"/>
    </source>
</evidence>
<evidence type="ECO:0000256" key="4">
    <source>
        <dbReference type="ARBA" id="ARBA00022771"/>
    </source>
</evidence>
<dbReference type="Pfam" id="PF00097">
    <property type="entry name" value="zf-C3HC4"/>
    <property type="match status" value="1"/>
</dbReference>
<feature type="transmembrane region" description="Helical" evidence="10">
    <location>
        <begin position="382"/>
        <end position="401"/>
    </location>
</feature>
<dbReference type="PANTHER" id="PTHR13407">
    <property type="entry name" value="RNF121 PROTEIN"/>
    <property type="match status" value="1"/>
</dbReference>
<dbReference type="SUPFAM" id="SSF57850">
    <property type="entry name" value="RING/U-box"/>
    <property type="match status" value="1"/>
</dbReference>
<accession>A0A7R9TMR7</accession>
<dbReference type="EMBL" id="HBDZ01008436">
    <property type="protein sequence ID" value="CAD8240080.1"/>
    <property type="molecule type" value="Transcribed_RNA"/>
</dbReference>
<feature type="compositionally biased region" description="Basic residues" evidence="9">
    <location>
        <begin position="1"/>
        <end position="10"/>
    </location>
</feature>
<protein>
    <recommendedName>
        <fullName evidence="11">RING-type domain-containing protein</fullName>
    </recommendedName>
</protein>
<evidence type="ECO:0000256" key="8">
    <source>
        <dbReference type="PROSITE-ProRule" id="PRU00175"/>
    </source>
</evidence>
<sequence>MRRAARRGATRRREQCSAARRSPRRRLPCEDCGAHAAISAPRPRSAPRSVSRRHGQHGVYYVAHSAPTPHEREVDAALGGFFNLIFLLMVVFQFCIMLWRTRSPKTYTAVTLGGLWLFPLGFAEYFHLWTFLSTWGVFSGVAGVLLYLAAQRPLAPSTPRRVYSWFLGVHKLSVWLGSIAGCLIFLDFFGVQVPQAGTAKGLKLWPLGVIGMVILFYALYYGVLGRDLAEVCADRMVNTMGAVTKGGRREQGQCATGADGTRRSTLQAGVRADLRFTSNDVCSICNCALPHPAAAATAALPSAAAVAATPGMPPLPPRPGHVDRLVTLPGCKHQFHEFCLRGWMIVGKKDTCPYCNEKCDMRALKLSPWDNHSHTWMQLLDATRYLVVWNPIILVFTLLLLKGTGFEPLLEESQKLHKEHAHRDAALLKQVIAEAAADSALHASADAAAHLIATPAPPS</sequence>
<dbReference type="InterPro" id="IPR018957">
    <property type="entry name" value="Znf_C3HC4_RING-type"/>
</dbReference>
<evidence type="ECO:0000256" key="10">
    <source>
        <dbReference type="SAM" id="Phobius"/>
    </source>
</evidence>
<comment type="subcellular location">
    <subcellularLocation>
        <location evidence="1">Membrane</location>
        <topology evidence="1">Multi-pass membrane protein</topology>
    </subcellularLocation>
</comment>
<keyword evidence="2 10" id="KW-0812">Transmembrane</keyword>
<organism evidence="12">
    <name type="scientific">Prasinoderma coloniale</name>
    <dbReference type="NCBI Taxonomy" id="156133"/>
    <lineage>
        <taxon>Eukaryota</taxon>
        <taxon>Viridiplantae</taxon>
        <taxon>Prasinodermophyta</taxon>
        <taxon>Prasinodermophyceae</taxon>
        <taxon>Prasinodermales</taxon>
        <taxon>Prasinodermaceae</taxon>
        <taxon>Prasinoderma</taxon>
    </lineage>
</organism>
<dbReference type="InterPro" id="IPR040176">
    <property type="entry name" value="RNF121/RNF175"/>
</dbReference>
<dbReference type="GO" id="GO:0000139">
    <property type="term" value="C:Golgi membrane"/>
    <property type="evidence" value="ECO:0007669"/>
    <property type="project" value="TreeGrafter"/>
</dbReference>
<dbReference type="PANTHER" id="PTHR13407:SF0">
    <property type="entry name" value="FI05221P"/>
    <property type="match status" value="1"/>
</dbReference>
<dbReference type="InterPro" id="IPR001841">
    <property type="entry name" value="Znf_RING"/>
</dbReference>
<evidence type="ECO:0000256" key="2">
    <source>
        <dbReference type="ARBA" id="ARBA00022692"/>
    </source>
</evidence>
<gene>
    <name evidence="12" type="ORF">PCOL08062_LOCUS6446</name>
</gene>
<dbReference type="InterPro" id="IPR013083">
    <property type="entry name" value="Znf_RING/FYVE/PHD"/>
</dbReference>
<evidence type="ECO:0000256" key="1">
    <source>
        <dbReference type="ARBA" id="ARBA00004141"/>
    </source>
</evidence>
<dbReference type="AlphaFoldDB" id="A0A7R9TMR7"/>
<dbReference type="GO" id="GO:0008270">
    <property type="term" value="F:zinc ion binding"/>
    <property type="evidence" value="ECO:0007669"/>
    <property type="project" value="UniProtKB-KW"/>
</dbReference>
<keyword evidence="4 8" id="KW-0863">Zinc-finger</keyword>
<dbReference type="Gene3D" id="3.30.40.10">
    <property type="entry name" value="Zinc/RING finger domain, C3HC4 (zinc finger)"/>
    <property type="match status" value="1"/>
</dbReference>
<evidence type="ECO:0000256" key="6">
    <source>
        <dbReference type="ARBA" id="ARBA00022989"/>
    </source>
</evidence>
<proteinExistence type="predicted"/>
<keyword evidence="3" id="KW-0479">Metal-binding</keyword>